<feature type="transmembrane region" description="Helical" evidence="12">
    <location>
        <begin position="135"/>
        <end position="155"/>
    </location>
</feature>
<dbReference type="EMBL" id="JBBHLL010000176">
    <property type="protein sequence ID" value="KAK7811296.1"/>
    <property type="molecule type" value="Genomic_DNA"/>
</dbReference>
<evidence type="ECO:0000256" key="3">
    <source>
        <dbReference type="ARBA" id="ARBA00022606"/>
    </source>
</evidence>
<evidence type="ECO:0000256" key="10">
    <source>
        <dbReference type="ARBA" id="ARBA00023224"/>
    </source>
</evidence>
<feature type="domain" description="G-protein coupled receptors family 1 profile" evidence="13">
    <location>
        <begin position="190"/>
        <end position="439"/>
    </location>
</feature>
<feature type="transmembrane region" description="Helical" evidence="12">
    <location>
        <begin position="32"/>
        <end position="55"/>
    </location>
</feature>
<comment type="caution">
    <text evidence="14">The sequence shown here is derived from an EMBL/GenBank/DDBJ whole genome shotgun (WGS) entry which is preliminary data.</text>
</comment>
<feature type="transmembrane region" description="Helical" evidence="12">
    <location>
        <begin position="67"/>
        <end position="96"/>
    </location>
</feature>
<dbReference type="FunFam" id="1.20.1070.10:FF:000004">
    <property type="entry name" value="Olfactory receptor"/>
    <property type="match status" value="1"/>
</dbReference>
<feature type="transmembrane region" description="Helical" evidence="12">
    <location>
        <begin position="248"/>
        <end position="269"/>
    </location>
</feature>
<dbReference type="PROSITE" id="PS00237">
    <property type="entry name" value="G_PROTEIN_RECEP_F1_1"/>
    <property type="match status" value="1"/>
</dbReference>
<evidence type="ECO:0000256" key="11">
    <source>
        <dbReference type="RuleBase" id="RU000688"/>
    </source>
</evidence>
<evidence type="ECO:0000256" key="6">
    <source>
        <dbReference type="ARBA" id="ARBA00022989"/>
    </source>
</evidence>
<dbReference type="SUPFAM" id="SSF81321">
    <property type="entry name" value="Family A G protein-coupled receptor-like"/>
    <property type="match status" value="2"/>
</dbReference>
<keyword evidence="8 12" id="KW-0472">Membrane</keyword>
<dbReference type="PROSITE" id="PS50262">
    <property type="entry name" value="G_PROTEIN_RECEP_F1_2"/>
    <property type="match status" value="1"/>
</dbReference>
<dbReference type="InterPro" id="IPR000725">
    <property type="entry name" value="Olfact_rcpt"/>
</dbReference>
<evidence type="ECO:0000259" key="13">
    <source>
        <dbReference type="PROSITE" id="PS50262"/>
    </source>
</evidence>
<dbReference type="InterPro" id="IPR000276">
    <property type="entry name" value="GPCR_Rhodpsn"/>
</dbReference>
<keyword evidence="2" id="KW-1003">Cell membrane</keyword>
<feature type="transmembrane region" description="Helical" evidence="12">
    <location>
        <begin position="349"/>
        <end position="375"/>
    </location>
</feature>
<dbReference type="Proteomes" id="UP001488838">
    <property type="component" value="Unassembled WGS sequence"/>
</dbReference>
<organism evidence="14 15">
    <name type="scientific">Myodes glareolus</name>
    <name type="common">Bank vole</name>
    <name type="synonym">Clethrionomys glareolus</name>
    <dbReference type="NCBI Taxonomy" id="447135"/>
    <lineage>
        <taxon>Eukaryota</taxon>
        <taxon>Metazoa</taxon>
        <taxon>Chordata</taxon>
        <taxon>Craniata</taxon>
        <taxon>Vertebrata</taxon>
        <taxon>Euteleostomi</taxon>
        <taxon>Mammalia</taxon>
        <taxon>Eutheria</taxon>
        <taxon>Euarchontoglires</taxon>
        <taxon>Glires</taxon>
        <taxon>Rodentia</taxon>
        <taxon>Myomorpha</taxon>
        <taxon>Muroidea</taxon>
        <taxon>Cricetidae</taxon>
        <taxon>Arvicolinae</taxon>
        <taxon>Myodes</taxon>
    </lineage>
</organism>
<keyword evidence="4 11" id="KW-0812">Transmembrane</keyword>
<keyword evidence="15" id="KW-1185">Reference proteome</keyword>
<reference evidence="14 15" key="1">
    <citation type="journal article" date="2023" name="bioRxiv">
        <title>Conserved and derived expression patterns and positive selection on dental genes reveal complex evolutionary context of ever-growing rodent molars.</title>
        <authorList>
            <person name="Calamari Z.T."/>
            <person name="Song A."/>
            <person name="Cohen E."/>
            <person name="Akter M."/>
            <person name="Roy R.D."/>
            <person name="Hallikas O."/>
            <person name="Christensen M.M."/>
            <person name="Li P."/>
            <person name="Marangoni P."/>
            <person name="Jernvall J."/>
            <person name="Klein O.D."/>
        </authorList>
    </citation>
    <scope>NUCLEOTIDE SEQUENCE [LARGE SCALE GENOMIC DNA]</scope>
    <source>
        <strain evidence="14">V071</strain>
    </source>
</reference>
<keyword evidence="6 12" id="KW-1133">Transmembrane helix</keyword>
<evidence type="ECO:0000256" key="8">
    <source>
        <dbReference type="ARBA" id="ARBA00023136"/>
    </source>
</evidence>
<evidence type="ECO:0000313" key="14">
    <source>
        <dbReference type="EMBL" id="KAK7811296.1"/>
    </source>
</evidence>
<evidence type="ECO:0000256" key="5">
    <source>
        <dbReference type="ARBA" id="ARBA00022725"/>
    </source>
</evidence>
<accession>A0AAW0IAB3</accession>
<protein>
    <recommendedName>
        <fullName evidence="13">G-protein coupled receptors family 1 profile domain-containing protein</fullName>
    </recommendedName>
</protein>
<evidence type="ECO:0000256" key="1">
    <source>
        <dbReference type="ARBA" id="ARBA00004651"/>
    </source>
</evidence>
<dbReference type="PRINTS" id="PR00237">
    <property type="entry name" value="GPCRRHODOPSN"/>
</dbReference>
<dbReference type="GO" id="GO:0004930">
    <property type="term" value="F:G protein-coupled receptor activity"/>
    <property type="evidence" value="ECO:0007669"/>
    <property type="project" value="UniProtKB-KW"/>
</dbReference>
<evidence type="ECO:0000256" key="12">
    <source>
        <dbReference type="SAM" id="Phobius"/>
    </source>
</evidence>
<sequence>MGNLGMIILILFSAHLHTPGMGLLSASGNSFLLPRLLFCKSNMINHYFCNLLLLLELSCSNTFISEVLALFLCVFTIVLPVMTILSSYIFIIVTFLQINEMRADPRPAVHAAPTSTPLDTFTFSQFPGTNTSSSVFYIIVVLLLNLMTHSLRNKVVKVALKMLIQKIKTPEIQMPLFFLFIGIYVVTVAGNLGMITLIVFSPNLHNPMYYFLSSLSFIDFCQSTVVTPKMLVNFVREKNHISYPGCMTQLYFFIIFGAAECHTLGVMAYDRFVAICNPLLYSVTMSYQISSALITGVYIFGMFNASVIIGFMVRIQFCKLDEINHYFCDLLPLLELACSNTYITELLILGFGTFNICVPILTIITSYISIIANILRMKSIVGRSKAFSTCSSHISAVAVYFGSAAFMYLYPSPVNSMNKGKVPSVFYTTVVPMLNPLIYSLRNKDVSVALKKILQRKKFMFE</sequence>
<dbReference type="PANTHER" id="PTHR48018">
    <property type="entry name" value="OLFACTORY RECEPTOR"/>
    <property type="match status" value="1"/>
</dbReference>
<feature type="transmembrane region" description="Helical" evidence="12">
    <location>
        <begin position="422"/>
        <end position="441"/>
    </location>
</feature>
<comment type="subcellular location">
    <subcellularLocation>
        <location evidence="1">Cell membrane</location>
        <topology evidence="1">Multi-pass membrane protein</topology>
    </subcellularLocation>
</comment>
<keyword evidence="5" id="KW-0552">Olfaction</keyword>
<keyword evidence="9 11" id="KW-0675">Receptor</keyword>
<keyword evidence="10 11" id="KW-0807">Transducer</keyword>
<keyword evidence="7 11" id="KW-0297">G-protein coupled receptor</keyword>
<evidence type="ECO:0000313" key="15">
    <source>
        <dbReference type="Proteomes" id="UP001488838"/>
    </source>
</evidence>
<comment type="similarity">
    <text evidence="11">Belongs to the G-protein coupled receptor 1 family.</text>
</comment>
<evidence type="ECO:0000256" key="4">
    <source>
        <dbReference type="ARBA" id="ARBA00022692"/>
    </source>
</evidence>
<evidence type="ECO:0000256" key="7">
    <source>
        <dbReference type="ARBA" id="ARBA00023040"/>
    </source>
</evidence>
<feature type="non-terminal residue" evidence="14">
    <location>
        <position position="462"/>
    </location>
</feature>
<proteinExistence type="inferred from homology"/>
<name>A0AAW0IAB3_MYOGA</name>
<evidence type="ECO:0000256" key="9">
    <source>
        <dbReference type="ARBA" id="ARBA00023170"/>
    </source>
</evidence>
<dbReference type="PRINTS" id="PR00245">
    <property type="entry name" value="OLFACTORYR"/>
</dbReference>
<evidence type="ECO:0000256" key="2">
    <source>
        <dbReference type="ARBA" id="ARBA00022475"/>
    </source>
</evidence>
<dbReference type="GO" id="GO:0005886">
    <property type="term" value="C:plasma membrane"/>
    <property type="evidence" value="ECO:0007669"/>
    <property type="project" value="UniProtKB-SubCell"/>
</dbReference>
<dbReference type="InterPro" id="IPR017452">
    <property type="entry name" value="GPCR_Rhodpsn_7TM"/>
</dbReference>
<gene>
    <name evidence="14" type="ORF">U0070_002229</name>
</gene>
<feature type="transmembrane region" description="Helical" evidence="12">
    <location>
        <begin position="387"/>
        <end position="410"/>
    </location>
</feature>
<feature type="transmembrane region" description="Helical" evidence="12">
    <location>
        <begin position="176"/>
        <end position="201"/>
    </location>
</feature>
<feature type="transmembrane region" description="Helical" evidence="12">
    <location>
        <begin position="289"/>
        <end position="313"/>
    </location>
</feature>
<dbReference type="Gene3D" id="1.20.1070.10">
    <property type="entry name" value="Rhodopsin 7-helix transmembrane proteins"/>
    <property type="match status" value="1"/>
</dbReference>
<keyword evidence="3" id="KW-0716">Sensory transduction</keyword>
<dbReference type="Pfam" id="PF13853">
    <property type="entry name" value="7tm_4"/>
    <property type="match status" value="2"/>
</dbReference>
<dbReference type="AlphaFoldDB" id="A0AAW0IAB3"/>
<dbReference type="GO" id="GO:0004984">
    <property type="term" value="F:olfactory receptor activity"/>
    <property type="evidence" value="ECO:0007669"/>
    <property type="project" value="InterPro"/>
</dbReference>